<reference evidence="3" key="1">
    <citation type="journal article" date="2018" name="Nat. Microbiol.">
        <title>Leveraging single-cell genomics to expand the fungal tree of life.</title>
        <authorList>
            <person name="Ahrendt S.R."/>
            <person name="Quandt C.A."/>
            <person name="Ciobanu D."/>
            <person name="Clum A."/>
            <person name="Salamov A."/>
            <person name="Andreopoulos B."/>
            <person name="Cheng J.F."/>
            <person name="Woyke T."/>
            <person name="Pelin A."/>
            <person name="Henrissat B."/>
            <person name="Reynolds N.K."/>
            <person name="Benny G.L."/>
            <person name="Smith M.E."/>
            <person name="James T.Y."/>
            <person name="Grigoriev I.V."/>
        </authorList>
    </citation>
    <scope>NUCLEOTIDE SEQUENCE [LARGE SCALE GENOMIC DNA]</scope>
    <source>
        <strain evidence="3">RSA 468</strain>
    </source>
</reference>
<dbReference type="Proteomes" id="UP000268162">
    <property type="component" value="Unassembled WGS sequence"/>
</dbReference>
<organism evidence="2 3">
    <name type="scientific">Dimargaris cristalligena</name>
    <dbReference type="NCBI Taxonomy" id="215637"/>
    <lineage>
        <taxon>Eukaryota</taxon>
        <taxon>Fungi</taxon>
        <taxon>Fungi incertae sedis</taxon>
        <taxon>Zoopagomycota</taxon>
        <taxon>Kickxellomycotina</taxon>
        <taxon>Dimargaritomycetes</taxon>
        <taxon>Dimargaritales</taxon>
        <taxon>Dimargaritaceae</taxon>
        <taxon>Dimargaris</taxon>
    </lineage>
</organism>
<protein>
    <recommendedName>
        <fullName evidence="4">Kinesin motor domain-containing protein</fullName>
    </recommendedName>
</protein>
<dbReference type="EMBL" id="ML002465">
    <property type="protein sequence ID" value="RKP37650.1"/>
    <property type="molecule type" value="Genomic_DNA"/>
</dbReference>
<keyword evidence="1" id="KW-0175">Coiled coil</keyword>
<evidence type="ECO:0000256" key="1">
    <source>
        <dbReference type="SAM" id="Coils"/>
    </source>
</evidence>
<feature type="coiled-coil region" evidence="1">
    <location>
        <begin position="159"/>
        <end position="200"/>
    </location>
</feature>
<accession>A0A4P9ZY18</accession>
<dbReference type="InterPro" id="IPR036961">
    <property type="entry name" value="Kinesin_motor_dom_sf"/>
</dbReference>
<evidence type="ECO:0000313" key="3">
    <source>
        <dbReference type="Proteomes" id="UP000268162"/>
    </source>
</evidence>
<proteinExistence type="predicted"/>
<evidence type="ECO:0008006" key="4">
    <source>
        <dbReference type="Google" id="ProtNLM"/>
    </source>
</evidence>
<dbReference type="Gene3D" id="3.40.850.10">
    <property type="entry name" value="Kinesin motor domain"/>
    <property type="match status" value="1"/>
</dbReference>
<evidence type="ECO:0000313" key="2">
    <source>
        <dbReference type="EMBL" id="RKP37650.1"/>
    </source>
</evidence>
<sequence>MPFLLSIRLETMQPTPTAGNLTLIDLGSPVMEPSGLTSQCPQSDLTQSVQNLRKIAMILGSGSTIRTLPSHNSPLALLTSEFIGGQAKTAFLFHLAHEHPSLADCRATLDLIELLRQIRCRETVNRVDHRVQYFNEKADHYRSLYRNLDAERTDFGTQLADREADLRRLQAKLDDQSTANRRQEQDFQNQLAQIRQQQTKFSLGIQCSPDLWLPPSPGD</sequence>
<gene>
    <name evidence="2" type="ORF">BJ085DRAFT_29758</name>
</gene>
<dbReference type="SUPFAM" id="SSF52540">
    <property type="entry name" value="P-loop containing nucleoside triphosphate hydrolases"/>
    <property type="match status" value="1"/>
</dbReference>
<dbReference type="AlphaFoldDB" id="A0A4P9ZY18"/>
<name>A0A4P9ZY18_9FUNG</name>
<dbReference type="InterPro" id="IPR027417">
    <property type="entry name" value="P-loop_NTPase"/>
</dbReference>
<keyword evidence="3" id="KW-1185">Reference proteome</keyword>